<dbReference type="Pfam" id="PF00005">
    <property type="entry name" value="ABC_tran"/>
    <property type="match status" value="1"/>
</dbReference>
<dbReference type="EMBL" id="SMFY01000005">
    <property type="protein sequence ID" value="TCK19638.1"/>
    <property type="molecule type" value="Genomic_DNA"/>
</dbReference>
<dbReference type="InterPro" id="IPR017871">
    <property type="entry name" value="ABC_transporter-like_CS"/>
</dbReference>
<dbReference type="PROSITE" id="PS50893">
    <property type="entry name" value="ABC_TRANSPORTER_2"/>
    <property type="match status" value="1"/>
</dbReference>
<keyword evidence="11" id="KW-1185">Reference proteome</keyword>
<dbReference type="PANTHER" id="PTHR43166">
    <property type="entry name" value="AMINO ACID IMPORT ATP-BINDING PROTEIN"/>
    <property type="match status" value="1"/>
</dbReference>
<dbReference type="Proteomes" id="UP000295030">
    <property type="component" value="Unassembled WGS sequence"/>
</dbReference>
<keyword evidence="6 10" id="KW-0067">ATP-binding</keyword>
<dbReference type="InterPro" id="IPR027417">
    <property type="entry name" value="P-loop_NTPase"/>
</dbReference>
<dbReference type="GO" id="GO:0015424">
    <property type="term" value="F:ABC-type amino acid transporter activity"/>
    <property type="evidence" value="ECO:0007669"/>
    <property type="project" value="InterPro"/>
</dbReference>
<name>A0A4R1HDM0_ANCAQ</name>
<comment type="similarity">
    <text evidence="2">Belongs to the ABC transporter superfamily.</text>
</comment>
<dbReference type="SMART" id="SM00382">
    <property type="entry name" value="AAA"/>
    <property type="match status" value="1"/>
</dbReference>
<evidence type="ECO:0000256" key="1">
    <source>
        <dbReference type="ARBA" id="ARBA00004202"/>
    </source>
</evidence>
<gene>
    <name evidence="10" type="ORF">EV667_4078</name>
</gene>
<dbReference type="InterPro" id="IPR003593">
    <property type="entry name" value="AAA+_ATPase"/>
</dbReference>
<dbReference type="GO" id="GO:0005524">
    <property type="term" value="F:ATP binding"/>
    <property type="evidence" value="ECO:0007669"/>
    <property type="project" value="UniProtKB-KW"/>
</dbReference>
<feature type="domain" description="ABC transporter" evidence="9">
    <location>
        <begin position="4"/>
        <end position="238"/>
    </location>
</feature>
<accession>A0A4R1HDM0</accession>
<evidence type="ECO:0000259" key="9">
    <source>
        <dbReference type="PROSITE" id="PS50893"/>
    </source>
</evidence>
<keyword evidence="7" id="KW-0029">Amino-acid transport</keyword>
<dbReference type="RefSeq" id="WP_131837156.1">
    <property type="nucleotide sequence ID" value="NZ_SMFY01000005.1"/>
</dbReference>
<keyword evidence="5" id="KW-0547">Nucleotide-binding</keyword>
<evidence type="ECO:0000256" key="3">
    <source>
        <dbReference type="ARBA" id="ARBA00022448"/>
    </source>
</evidence>
<evidence type="ECO:0000256" key="7">
    <source>
        <dbReference type="ARBA" id="ARBA00022970"/>
    </source>
</evidence>
<dbReference type="GO" id="GO:0016887">
    <property type="term" value="F:ATP hydrolysis activity"/>
    <property type="evidence" value="ECO:0007669"/>
    <property type="project" value="InterPro"/>
</dbReference>
<sequence>MNAVELHEVCKTYGDTAVLNGVSLVARKGSVIAIIGRSGSGKSTMLRCVNGLETIQSGRIDVAGHRIGDGRTNLRMLRQKVGIVFQGYNLFPHYDVLNNVTLALRLVKKISRTEAEEIAARVLGQVGLAEKLRARPSELSGGQQQRVAIARSLAMAPEIMLFDEVTSALDPELTGEVLKVLADLAGSGMTMLLVTHEMAFAQNIATEVVFMHGGKIWESGPPSQLFANPQTAELRKFISQ</sequence>
<keyword evidence="3" id="KW-0813">Transport</keyword>
<evidence type="ECO:0000256" key="2">
    <source>
        <dbReference type="ARBA" id="ARBA00005417"/>
    </source>
</evidence>
<evidence type="ECO:0000313" key="11">
    <source>
        <dbReference type="Proteomes" id="UP000295030"/>
    </source>
</evidence>
<dbReference type="SUPFAM" id="SSF52540">
    <property type="entry name" value="P-loop containing nucleoside triphosphate hydrolases"/>
    <property type="match status" value="1"/>
</dbReference>
<keyword evidence="4" id="KW-1003">Cell membrane</keyword>
<dbReference type="GO" id="GO:0005886">
    <property type="term" value="C:plasma membrane"/>
    <property type="evidence" value="ECO:0007669"/>
    <property type="project" value="UniProtKB-SubCell"/>
</dbReference>
<dbReference type="PIRSF" id="PIRSF039085">
    <property type="entry name" value="ABC_ATPase_HisP"/>
    <property type="match status" value="1"/>
</dbReference>
<reference evidence="10 11" key="1">
    <citation type="submission" date="2019-03" db="EMBL/GenBank/DDBJ databases">
        <title>Genomic Encyclopedia of Type Strains, Phase IV (KMG-IV): sequencing the most valuable type-strain genomes for metagenomic binning, comparative biology and taxonomic classification.</title>
        <authorList>
            <person name="Goeker M."/>
        </authorList>
    </citation>
    <scope>NUCLEOTIDE SEQUENCE [LARGE SCALE GENOMIC DNA]</scope>
    <source>
        <strain evidence="10 11">DSM 101</strain>
    </source>
</reference>
<dbReference type="Gene3D" id="3.40.50.300">
    <property type="entry name" value="P-loop containing nucleotide triphosphate hydrolases"/>
    <property type="match status" value="1"/>
</dbReference>
<keyword evidence="8" id="KW-0472">Membrane</keyword>
<protein>
    <submittedName>
        <fullName evidence="10">Amino acid ABC transporter ATP-binding protein (PAAT family)</fullName>
    </submittedName>
</protein>
<evidence type="ECO:0000256" key="4">
    <source>
        <dbReference type="ARBA" id="ARBA00022475"/>
    </source>
</evidence>
<dbReference type="InterPro" id="IPR050086">
    <property type="entry name" value="MetN_ABC_transporter-like"/>
</dbReference>
<organism evidence="10 11">
    <name type="scientific">Ancylobacter aquaticus</name>
    <dbReference type="NCBI Taxonomy" id="100"/>
    <lineage>
        <taxon>Bacteria</taxon>
        <taxon>Pseudomonadati</taxon>
        <taxon>Pseudomonadota</taxon>
        <taxon>Alphaproteobacteria</taxon>
        <taxon>Hyphomicrobiales</taxon>
        <taxon>Xanthobacteraceae</taxon>
        <taxon>Ancylobacter</taxon>
    </lineage>
</organism>
<dbReference type="CDD" id="cd03262">
    <property type="entry name" value="ABC_HisP_GlnQ"/>
    <property type="match status" value="1"/>
</dbReference>
<dbReference type="InterPro" id="IPR003439">
    <property type="entry name" value="ABC_transporter-like_ATP-bd"/>
</dbReference>
<dbReference type="OrthoDB" id="9802264at2"/>
<dbReference type="AlphaFoldDB" id="A0A4R1HDM0"/>
<evidence type="ECO:0000256" key="8">
    <source>
        <dbReference type="ARBA" id="ARBA00023136"/>
    </source>
</evidence>
<proteinExistence type="inferred from homology"/>
<comment type="caution">
    <text evidence="10">The sequence shown here is derived from an EMBL/GenBank/DDBJ whole genome shotgun (WGS) entry which is preliminary data.</text>
</comment>
<evidence type="ECO:0000256" key="6">
    <source>
        <dbReference type="ARBA" id="ARBA00022840"/>
    </source>
</evidence>
<dbReference type="PANTHER" id="PTHR43166:SF9">
    <property type="entry name" value="GLUTAMATE_ASPARTATE IMPORT ATP-BINDING PROTEIN GLTL"/>
    <property type="match status" value="1"/>
</dbReference>
<comment type="subcellular location">
    <subcellularLocation>
        <location evidence="1">Cell membrane</location>
        <topology evidence="1">Peripheral membrane protein</topology>
    </subcellularLocation>
</comment>
<dbReference type="InterPro" id="IPR030679">
    <property type="entry name" value="ABC_ATPase_HisP-typ"/>
</dbReference>
<evidence type="ECO:0000313" key="10">
    <source>
        <dbReference type="EMBL" id="TCK19638.1"/>
    </source>
</evidence>
<dbReference type="PROSITE" id="PS00211">
    <property type="entry name" value="ABC_TRANSPORTER_1"/>
    <property type="match status" value="1"/>
</dbReference>
<evidence type="ECO:0000256" key="5">
    <source>
        <dbReference type="ARBA" id="ARBA00022741"/>
    </source>
</evidence>